<dbReference type="InterPro" id="IPR017667">
    <property type="entry name" value="Methan_mark_1"/>
</dbReference>
<dbReference type="InterPro" id="IPR003776">
    <property type="entry name" value="YcaO-like_dom"/>
</dbReference>
<dbReference type="HOGENOM" id="CLU_056369_0_0_2"/>
<protein>
    <submittedName>
        <fullName evidence="2">Methanogenesis marker protein 1</fullName>
    </submittedName>
</protein>
<dbReference type="STRING" id="523846.Mfer_0482"/>
<evidence type="ECO:0000313" key="2">
    <source>
        <dbReference type="EMBL" id="ADP77282.1"/>
    </source>
</evidence>
<dbReference type="PANTHER" id="PTHR37809:SF1">
    <property type="entry name" value="RIBOSOMAL PROTEIN S12 METHYLTHIOTRANSFERASE ACCESSORY FACTOR YCAO"/>
    <property type="match status" value="1"/>
</dbReference>
<dbReference type="PANTHER" id="PTHR37809">
    <property type="entry name" value="RIBOSOMAL PROTEIN S12 METHYLTHIOTRANSFERASE ACCESSORY FACTOR YCAO"/>
    <property type="match status" value="1"/>
</dbReference>
<gene>
    <name evidence="2" type="ordered locus">Mfer_0482</name>
</gene>
<reference evidence="2 3" key="1">
    <citation type="journal article" date="2010" name="Stand. Genomic Sci.">
        <title>Complete genome sequence of Methanothermus fervidus type strain (V24S).</title>
        <authorList>
            <person name="Anderson I."/>
            <person name="Djao O.D."/>
            <person name="Misra M."/>
            <person name="Chertkov O."/>
            <person name="Nolan M."/>
            <person name="Lucas S."/>
            <person name="Lapidus A."/>
            <person name="Del Rio T.G."/>
            <person name="Tice H."/>
            <person name="Cheng J.F."/>
            <person name="Tapia R."/>
            <person name="Han C."/>
            <person name="Goodwin L."/>
            <person name="Pitluck S."/>
            <person name="Liolios K."/>
            <person name="Ivanova N."/>
            <person name="Mavromatis K."/>
            <person name="Mikhailova N."/>
            <person name="Pati A."/>
            <person name="Brambilla E."/>
            <person name="Chen A."/>
            <person name="Palaniappan K."/>
            <person name="Land M."/>
            <person name="Hauser L."/>
            <person name="Chang Y.J."/>
            <person name="Jeffries C.D."/>
            <person name="Sikorski J."/>
            <person name="Spring S."/>
            <person name="Rohde M."/>
            <person name="Eichinger K."/>
            <person name="Huber H."/>
            <person name="Wirth R."/>
            <person name="Goker M."/>
            <person name="Detter J.C."/>
            <person name="Woyke T."/>
            <person name="Bristow J."/>
            <person name="Eisen J.A."/>
            <person name="Markowitz V."/>
            <person name="Hugenholtz P."/>
            <person name="Klenk H.P."/>
            <person name="Kyrpides N.C."/>
        </authorList>
    </citation>
    <scope>NUCLEOTIDE SEQUENCE [LARGE SCALE GENOMIC DNA]</scope>
    <source>
        <strain evidence="3">ATCC 43054 / DSM 2088 / JCM 10308 / V24 S</strain>
    </source>
</reference>
<dbReference type="Pfam" id="PF02624">
    <property type="entry name" value="YcaO"/>
    <property type="match status" value="1"/>
</dbReference>
<dbReference type="KEGG" id="mfv:Mfer_0482"/>
<evidence type="ECO:0000313" key="3">
    <source>
        <dbReference type="Proteomes" id="UP000002315"/>
    </source>
</evidence>
<dbReference type="Gene3D" id="3.30.1330.230">
    <property type="match status" value="2"/>
</dbReference>
<feature type="domain" description="YcaO" evidence="1">
    <location>
        <begin position="69"/>
        <end position="399"/>
    </location>
</feature>
<dbReference type="Proteomes" id="UP000002315">
    <property type="component" value="Chromosome"/>
</dbReference>
<dbReference type="EMBL" id="CP002278">
    <property type="protein sequence ID" value="ADP77282.1"/>
    <property type="molecule type" value="Genomic_DNA"/>
</dbReference>
<dbReference type="NCBIfam" id="TIGR03266">
    <property type="entry name" value="methan_mark_1"/>
    <property type="match status" value="1"/>
</dbReference>
<dbReference type="AlphaFoldDB" id="E3GYA0"/>
<name>E3GYA0_METFV</name>
<proteinExistence type="predicted"/>
<dbReference type="OrthoDB" id="7433at2157"/>
<organism evidence="2 3">
    <name type="scientific">Methanothermus fervidus (strain ATCC 43054 / DSM 2088 / JCM 10308 / V24 S)</name>
    <dbReference type="NCBI Taxonomy" id="523846"/>
    <lineage>
        <taxon>Archaea</taxon>
        <taxon>Methanobacteriati</taxon>
        <taxon>Methanobacteriota</taxon>
        <taxon>Methanomada group</taxon>
        <taxon>Methanobacteria</taxon>
        <taxon>Methanobacteriales</taxon>
        <taxon>Methanothermaceae</taxon>
        <taxon>Methanothermus</taxon>
    </lineage>
</organism>
<sequence length="399" mass="45419">MIHELHVEYKETSYRIVSPSKTIEYTKDKVKEIGVKKIKNITNIDRVGIPVFLAFRSGVKKGAINVYKGKGVTKEQAKASVIMEAIERYSAEMRSNDNTIISTTEELERCIDPNELILPGRISPDSKLEWCAALNLRNNKKYYVPANAVYHPYNPRKNSVRLFRSNTNGLASGNVIEEAILHGIFEVIERDAWSLFEIRRRGAKKIDCSNVENEMIENLLNKFKKAKIDIKLLDITSDIKVHTVAAVADDIHLKDPRLLTIGFGSHLDPEIAVMRALTEVAQSRATEIYGVEESKMRKMFVERIGYERMKRINYHWFREPEDVIGIEELKNEASNNLKKNIEIVLQKLKKRGFKDVFIVNLTREIGVPVVRVIIPGLELSTVDPERVGQRAKSGAFNAG</sequence>
<accession>E3GYA0</accession>
<evidence type="ECO:0000259" key="1">
    <source>
        <dbReference type="PROSITE" id="PS51664"/>
    </source>
</evidence>
<dbReference type="PROSITE" id="PS51664">
    <property type="entry name" value="YCAO"/>
    <property type="match status" value="1"/>
</dbReference>
<dbReference type="NCBIfam" id="TIGR00702">
    <property type="entry name" value="YcaO-type kinase domain"/>
    <property type="match status" value="1"/>
</dbReference>
<keyword evidence="3" id="KW-1185">Reference proteome</keyword>